<organism evidence="3 4">
    <name type="scientific">Salinarimonas soli</name>
    <dbReference type="NCBI Taxonomy" id="1638099"/>
    <lineage>
        <taxon>Bacteria</taxon>
        <taxon>Pseudomonadati</taxon>
        <taxon>Pseudomonadota</taxon>
        <taxon>Alphaproteobacteria</taxon>
        <taxon>Hyphomicrobiales</taxon>
        <taxon>Salinarimonadaceae</taxon>
        <taxon>Salinarimonas</taxon>
    </lineage>
</organism>
<evidence type="ECO:0000256" key="1">
    <source>
        <dbReference type="SAM" id="MobiDB-lite"/>
    </source>
</evidence>
<evidence type="ECO:0000313" key="4">
    <source>
        <dbReference type="Proteomes" id="UP000323142"/>
    </source>
</evidence>
<keyword evidence="2" id="KW-1133">Transmembrane helix</keyword>
<comment type="caution">
    <text evidence="3">The sequence shown here is derived from an EMBL/GenBank/DDBJ whole genome shotgun (WGS) entry which is preliminary data.</text>
</comment>
<name>A0A5B2VIL9_9HYPH</name>
<protein>
    <submittedName>
        <fullName evidence="3">Uncharacterized protein</fullName>
    </submittedName>
</protein>
<proteinExistence type="predicted"/>
<keyword evidence="2" id="KW-0472">Membrane</keyword>
<dbReference type="RefSeq" id="WP_149816048.1">
    <property type="nucleotide sequence ID" value="NZ_VUOA01000011.1"/>
</dbReference>
<sequence>MRRAVLALAWTAVAVWSLLAWGAYGLLDFVGGLAAGGVGSIAVDPTAGAAVAWVVNAVKGLGLFAILAIWGFVSVVILAFGWILSRAVGGAGRVDVSYYQGYRTVHPPQAYPPTGYPHAPDGMRDVTPRQPPTAPDRLGGPRRD</sequence>
<dbReference type="Proteomes" id="UP000323142">
    <property type="component" value="Unassembled WGS sequence"/>
</dbReference>
<feature type="transmembrane region" description="Helical" evidence="2">
    <location>
        <begin position="61"/>
        <end position="84"/>
    </location>
</feature>
<reference evidence="3 4" key="1">
    <citation type="submission" date="2019-09" db="EMBL/GenBank/DDBJ databases">
        <title>Salinarimonas rosea gen. nov., sp. nov., a new member of the a-2 subgroup of the Proteobacteria.</title>
        <authorList>
            <person name="Liu J."/>
        </authorList>
    </citation>
    <scope>NUCLEOTIDE SEQUENCE [LARGE SCALE GENOMIC DNA]</scope>
    <source>
        <strain evidence="3 4">BN140002</strain>
    </source>
</reference>
<feature type="region of interest" description="Disordered" evidence="1">
    <location>
        <begin position="107"/>
        <end position="144"/>
    </location>
</feature>
<gene>
    <name evidence="3" type="ORF">F0L46_05480</name>
</gene>
<reference evidence="3 4" key="2">
    <citation type="submission" date="2019-09" db="EMBL/GenBank/DDBJ databases">
        <authorList>
            <person name="Jin C."/>
        </authorList>
    </citation>
    <scope>NUCLEOTIDE SEQUENCE [LARGE SCALE GENOMIC DNA]</scope>
    <source>
        <strain evidence="3 4">BN140002</strain>
    </source>
</reference>
<dbReference type="AlphaFoldDB" id="A0A5B2VIL9"/>
<keyword evidence="4" id="KW-1185">Reference proteome</keyword>
<dbReference type="EMBL" id="VUOA01000011">
    <property type="protein sequence ID" value="KAA2238360.1"/>
    <property type="molecule type" value="Genomic_DNA"/>
</dbReference>
<keyword evidence="2" id="KW-0812">Transmembrane</keyword>
<evidence type="ECO:0000256" key="2">
    <source>
        <dbReference type="SAM" id="Phobius"/>
    </source>
</evidence>
<accession>A0A5B2VIL9</accession>
<evidence type="ECO:0000313" key="3">
    <source>
        <dbReference type="EMBL" id="KAA2238360.1"/>
    </source>
</evidence>